<dbReference type="RefSeq" id="WP_109953419.1">
    <property type="nucleotide sequence ID" value="NZ_CP029551.1"/>
</dbReference>
<name>A0A2U8VYC9_9HYPH</name>
<accession>A0A2U8VYC9</accession>
<evidence type="ECO:0000313" key="1">
    <source>
        <dbReference type="EMBL" id="AWN38262.1"/>
    </source>
</evidence>
<evidence type="ECO:0000313" key="2">
    <source>
        <dbReference type="Proteomes" id="UP000246058"/>
    </source>
</evidence>
<sequence>MGTGTRRRPDVTAQASAIDLDSTPIERIAVALGYPPTIFTDGTPVEARLAETAELLRLWSRVREPEAAERILAFLAAIVAEQS</sequence>
<dbReference type="EMBL" id="CP029551">
    <property type="protein sequence ID" value="AWN38262.1"/>
    <property type="molecule type" value="Genomic_DNA"/>
</dbReference>
<reference evidence="1 2" key="1">
    <citation type="submission" date="2018-05" db="EMBL/GenBank/DDBJ databases">
        <title>Complete Genome Sequence of Methylobacterium sp. 17Sr1-43.</title>
        <authorList>
            <person name="Srinivasan S."/>
        </authorList>
    </citation>
    <scope>NUCLEOTIDE SEQUENCE [LARGE SCALE GENOMIC DNA]</scope>
    <source>
        <strain evidence="1 2">17Sr1-43</strain>
    </source>
</reference>
<protein>
    <submittedName>
        <fullName evidence="1">Uncharacterized protein</fullName>
    </submittedName>
</protein>
<proteinExistence type="predicted"/>
<keyword evidence="2" id="KW-1185">Reference proteome</keyword>
<organism evidence="1 2">
    <name type="scientific">Methylobacterium radiodurans</name>
    <dbReference type="NCBI Taxonomy" id="2202828"/>
    <lineage>
        <taxon>Bacteria</taxon>
        <taxon>Pseudomonadati</taxon>
        <taxon>Pseudomonadota</taxon>
        <taxon>Alphaproteobacteria</taxon>
        <taxon>Hyphomicrobiales</taxon>
        <taxon>Methylobacteriaceae</taxon>
        <taxon>Methylobacterium</taxon>
    </lineage>
</organism>
<dbReference type="Proteomes" id="UP000246058">
    <property type="component" value="Chromosome"/>
</dbReference>
<dbReference type="AlphaFoldDB" id="A0A2U8VYC9"/>
<dbReference type="OrthoDB" id="9918261at2"/>
<dbReference type="KEGG" id="meti:DK427_23050"/>
<gene>
    <name evidence="1" type="ORF">DK427_23050</name>
</gene>